<dbReference type="EMBL" id="JAMWMR010000001">
    <property type="protein sequence ID" value="MCN9239596.1"/>
    <property type="molecule type" value="Genomic_DNA"/>
</dbReference>
<sequence>MRIENLSDHYPEELRPHNALLRFTIARPKDLDVTQWRPLPAPSDGRAGGKRRPKQLKKA</sequence>
<dbReference type="Proteomes" id="UP001523219">
    <property type="component" value="Unassembled WGS sequence"/>
</dbReference>
<protein>
    <recommendedName>
        <fullName evidence="4">Transposase</fullName>
    </recommendedName>
</protein>
<gene>
    <name evidence="2" type="ORF">NGF19_02170</name>
</gene>
<keyword evidence="3" id="KW-1185">Reference proteome</keyword>
<evidence type="ECO:0008006" key="4">
    <source>
        <dbReference type="Google" id="ProtNLM"/>
    </source>
</evidence>
<feature type="compositionally biased region" description="Basic residues" evidence="1">
    <location>
        <begin position="48"/>
        <end position="59"/>
    </location>
</feature>
<comment type="caution">
    <text evidence="2">The sequence shown here is derived from an EMBL/GenBank/DDBJ whole genome shotgun (WGS) entry which is preliminary data.</text>
</comment>
<reference evidence="2 3" key="1">
    <citation type="submission" date="2022-05" db="EMBL/GenBank/DDBJ databases">
        <title>Streptomyces sp. nov. RY43-2 isolated from soil of a peat swamp forest.</title>
        <authorList>
            <person name="Kanchanasin P."/>
            <person name="Tanasupawat S."/>
            <person name="Phongsopitanun W."/>
        </authorList>
    </citation>
    <scope>NUCLEOTIDE SEQUENCE [LARGE SCALE GENOMIC DNA]</scope>
    <source>
        <strain evidence="2 3">RY43-2</strain>
    </source>
</reference>
<accession>A0ABT0Z9U9</accession>
<feature type="region of interest" description="Disordered" evidence="1">
    <location>
        <begin position="32"/>
        <end position="59"/>
    </location>
</feature>
<proteinExistence type="predicted"/>
<name>A0ABT0Z9U9_9ACTN</name>
<evidence type="ECO:0000313" key="3">
    <source>
        <dbReference type="Proteomes" id="UP001523219"/>
    </source>
</evidence>
<evidence type="ECO:0000313" key="2">
    <source>
        <dbReference type="EMBL" id="MCN9239596.1"/>
    </source>
</evidence>
<organism evidence="2 3">
    <name type="scientific">Streptomyces macrolidinus</name>
    <dbReference type="NCBI Taxonomy" id="2952607"/>
    <lineage>
        <taxon>Bacteria</taxon>
        <taxon>Bacillati</taxon>
        <taxon>Actinomycetota</taxon>
        <taxon>Actinomycetes</taxon>
        <taxon>Kitasatosporales</taxon>
        <taxon>Streptomycetaceae</taxon>
        <taxon>Streptomyces</taxon>
    </lineage>
</organism>
<dbReference type="RefSeq" id="WP_252421706.1">
    <property type="nucleotide sequence ID" value="NZ_JAMWMR010000001.1"/>
</dbReference>
<evidence type="ECO:0000256" key="1">
    <source>
        <dbReference type="SAM" id="MobiDB-lite"/>
    </source>
</evidence>